<dbReference type="EMBL" id="BPLQ01009965">
    <property type="protein sequence ID" value="GIY47604.1"/>
    <property type="molecule type" value="Genomic_DNA"/>
</dbReference>
<comment type="caution">
    <text evidence="1">The sequence shown here is derived from an EMBL/GenBank/DDBJ whole genome shotgun (WGS) entry which is preliminary data.</text>
</comment>
<sequence>MYPNLLAQTSVYSPLLRCPMNAGGLVPSPLSPAASPPVSSSFLVDNILRDRAAVAAAVANAANSPFLARPIAVSACPDQPGCTACTTCSGCTPPGNKGRCQNGSTQSTSPGTPYLKFGVSAILAAETKEKMAAKSVLSVSGEFICISIKKYLSSISVLCLFKLFLFVFYY</sequence>
<gene>
    <name evidence="1" type="primary">AVEN_145733_1</name>
    <name evidence="1" type="ORF">CDAR_532271</name>
</gene>
<organism evidence="1 2">
    <name type="scientific">Caerostris darwini</name>
    <dbReference type="NCBI Taxonomy" id="1538125"/>
    <lineage>
        <taxon>Eukaryota</taxon>
        <taxon>Metazoa</taxon>
        <taxon>Ecdysozoa</taxon>
        <taxon>Arthropoda</taxon>
        <taxon>Chelicerata</taxon>
        <taxon>Arachnida</taxon>
        <taxon>Araneae</taxon>
        <taxon>Araneomorphae</taxon>
        <taxon>Entelegynae</taxon>
        <taxon>Araneoidea</taxon>
        <taxon>Araneidae</taxon>
        <taxon>Caerostris</taxon>
    </lineage>
</organism>
<protein>
    <submittedName>
        <fullName evidence="1">Uncharacterized protein</fullName>
    </submittedName>
</protein>
<accession>A0AAV4TR19</accession>
<name>A0AAV4TR19_9ARAC</name>
<dbReference type="AlphaFoldDB" id="A0AAV4TR19"/>
<keyword evidence="2" id="KW-1185">Reference proteome</keyword>
<evidence type="ECO:0000313" key="2">
    <source>
        <dbReference type="Proteomes" id="UP001054837"/>
    </source>
</evidence>
<evidence type="ECO:0000313" key="1">
    <source>
        <dbReference type="EMBL" id="GIY47604.1"/>
    </source>
</evidence>
<proteinExistence type="predicted"/>
<reference evidence="1 2" key="1">
    <citation type="submission" date="2021-06" db="EMBL/GenBank/DDBJ databases">
        <title>Caerostris darwini draft genome.</title>
        <authorList>
            <person name="Kono N."/>
            <person name="Arakawa K."/>
        </authorList>
    </citation>
    <scope>NUCLEOTIDE SEQUENCE [LARGE SCALE GENOMIC DNA]</scope>
</reference>
<dbReference type="Proteomes" id="UP001054837">
    <property type="component" value="Unassembled WGS sequence"/>
</dbReference>